<proteinExistence type="predicted"/>
<accession>A0A2W1JVQ0</accession>
<reference evidence="1 2" key="1">
    <citation type="journal article" date="2018" name="Sci. Rep.">
        <title>A novel species of the marine cyanobacterium Acaryochloris with a unique pigment content and lifestyle.</title>
        <authorList>
            <person name="Partensky F."/>
            <person name="Six C."/>
            <person name="Ratin M."/>
            <person name="Garczarek L."/>
            <person name="Vaulot D."/>
            <person name="Probert I."/>
            <person name="Calteau A."/>
            <person name="Gourvil P."/>
            <person name="Marie D."/>
            <person name="Grebert T."/>
            <person name="Bouchier C."/>
            <person name="Le Panse S."/>
            <person name="Gachenot M."/>
            <person name="Rodriguez F."/>
            <person name="Garrido J.L."/>
        </authorList>
    </citation>
    <scope>NUCLEOTIDE SEQUENCE [LARGE SCALE GENOMIC DNA]</scope>
    <source>
        <strain evidence="1 2">RCC1774</strain>
    </source>
</reference>
<comment type="caution">
    <text evidence="1">The sequence shown here is derived from an EMBL/GenBank/DDBJ whole genome shotgun (WGS) entry which is preliminary data.</text>
</comment>
<dbReference type="AlphaFoldDB" id="A0A2W1JVQ0"/>
<organism evidence="1 2">
    <name type="scientific">Acaryochloris thomasi RCC1774</name>
    <dbReference type="NCBI Taxonomy" id="1764569"/>
    <lineage>
        <taxon>Bacteria</taxon>
        <taxon>Bacillati</taxon>
        <taxon>Cyanobacteriota</taxon>
        <taxon>Cyanophyceae</taxon>
        <taxon>Acaryochloridales</taxon>
        <taxon>Acaryochloridaceae</taxon>
        <taxon>Acaryochloris</taxon>
        <taxon>Acaryochloris thomasi</taxon>
    </lineage>
</organism>
<protein>
    <submittedName>
        <fullName evidence="1">Uncharacterized protein</fullName>
    </submittedName>
</protein>
<dbReference type="Proteomes" id="UP000248857">
    <property type="component" value="Unassembled WGS sequence"/>
</dbReference>
<evidence type="ECO:0000313" key="2">
    <source>
        <dbReference type="Proteomes" id="UP000248857"/>
    </source>
</evidence>
<gene>
    <name evidence="1" type="ORF">C1752_03627</name>
</gene>
<keyword evidence="2" id="KW-1185">Reference proteome</keyword>
<dbReference type="EMBL" id="PQWO01000010">
    <property type="protein sequence ID" value="PZD72537.1"/>
    <property type="molecule type" value="Genomic_DNA"/>
</dbReference>
<name>A0A2W1JVQ0_9CYAN</name>
<sequence length="60" mass="6847">MIFCDKMQAKRSNVDRVFAEMCEEVAEHSSQYLEAALSLIDLMKTQKLKAKTMATLSKYA</sequence>
<evidence type="ECO:0000313" key="1">
    <source>
        <dbReference type="EMBL" id="PZD72537.1"/>
    </source>
</evidence>